<dbReference type="InterPro" id="IPR008109">
    <property type="entry name" value="P2Y13_rcpt"/>
</dbReference>
<dbReference type="PRINTS" id="PR01157">
    <property type="entry name" value="P2YPURNOCPTR"/>
</dbReference>
<feature type="transmembrane region" description="Helical" evidence="11">
    <location>
        <begin position="12"/>
        <end position="38"/>
    </location>
</feature>
<feature type="transmembrane region" description="Helical" evidence="11">
    <location>
        <begin position="246"/>
        <end position="266"/>
    </location>
</feature>
<evidence type="ECO:0000256" key="2">
    <source>
        <dbReference type="ARBA" id="ARBA00022475"/>
    </source>
</evidence>
<evidence type="ECO:0000313" key="13">
    <source>
        <dbReference type="Ensembl" id="ENSNMLP00000004794.1"/>
    </source>
</evidence>
<comment type="subcellular location">
    <subcellularLocation>
        <location evidence="1">Cell membrane</location>
        <topology evidence="1">Multi-pass membrane protein</topology>
    </subcellularLocation>
</comment>
<name>A0A8C6SGC9_9GOBI</name>
<evidence type="ECO:0000256" key="5">
    <source>
        <dbReference type="ARBA" id="ARBA00023040"/>
    </source>
</evidence>
<evidence type="ECO:0000256" key="7">
    <source>
        <dbReference type="ARBA" id="ARBA00023157"/>
    </source>
</evidence>
<dbReference type="InterPro" id="IPR017452">
    <property type="entry name" value="GPCR_Rhodpsn_7TM"/>
</dbReference>
<dbReference type="Proteomes" id="UP000694523">
    <property type="component" value="Unplaced"/>
</dbReference>
<evidence type="ECO:0000256" key="3">
    <source>
        <dbReference type="ARBA" id="ARBA00022692"/>
    </source>
</evidence>
<keyword evidence="5 10" id="KW-0297">G-protein coupled receptor</keyword>
<comment type="similarity">
    <text evidence="10">Belongs to the G-protein coupled receptor 1 family.</text>
</comment>
<keyword evidence="3 10" id="KW-0812">Transmembrane</keyword>
<keyword evidence="8 10" id="KW-0675">Receptor</keyword>
<dbReference type="Gene3D" id="1.20.1070.10">
    <property type="entry name" value="Rhodopsin 7-helix transmembrane proteins"/>
    <property type="match status" value="1"/>
</dbReference>
<organism evidence="13 14">
    <name type="scientific">Neogobius melanostomus</name>
    <name type="common">round goby</name>
    <dbReference type="NCBI Taxonomy" id="47308"/>
    <lineage>
        <taxon>Eukaryota</taxon>
        <taxon>Metazoa</taxon>
        <taxon>Chordata</taxon>
        <taxon>Craniata</taxon>
        <taxon>Vertebrata</taxon>
        <taxon>Euteleostomi</taxon>
        <taxon>Actinopterygii</taxon>
        <taxon>Neopterygii</taxon>
        <taxon>Teleostei</taxon>
        <taxon>Neoteleostei</taxon>
        <taxon>Acanthomorphata</taxon>
        <taxon>Gobiaria</taxon>
        <taxon>Gobiiformes</taxon>
        <taxon>Gobioidei</taxon>
        <taxon>Gobiidae</taxon>
        <taxon>Benthophilinae</taxon>
        <taxon>Neogobiini</taxon>
        <taxon>Neogobius</taxon>
    </lineage>
</organism>
<reference evidence="13" key="1">
    <citation type="submission" date="2025-08" db="UniProtKB">
        <authorList>
            <consortium name="Ensembl"/>
        </authorList>
    </citation>
    <scope>IDENTIFICATION</scope>
</reference>
<dbReference type="PRINTS" id="PR01735">
    <property type="entry name" value="P2Y13PRNCPTR"/>
</dbReference>
<dbReference type="Ensembl" id="ENSNMLT00000005477.1">
    <property type="protein sequence ID" value="ENSNMLP00000004794.1"/>
    <property type="gene ID" value="ENSNMLG00000003500.1"/>
</dbReference>
<feature type="transmembrane region" description="Helical" evidence="11">
    <location>
        <begin position="161"/>
        <end position="182"/>
    </location>
</feature>
<dbReference type="GO" id="GO:0005886">
    <property type="term" value="C:plasma membrane"/>
    <property type="evidence" value="ECO:0007669"/>
    <property type="project" value="UniProtKB-SubCell"/>
</dbReference>
<accession>A0A8C6SGC9</accession>
<dbReference type="PRINTS" id="PR00237">
    <property type="entry name" value="GPCRRHODOPSN"/>
</dbReference>
<feature type="domain" description="G-protein coupled receptors family 1 profile" evidence="12">
    <location>
        <begin position="1"/>
        <end position="262"/>
    </location>
</feature>
<keyword evidence="9 10" id="KW-0807">Transducer</keyword>
<evidence type="ECO:0000256" key="4">
    <source>
        <dbReference type="ARBA" id="ARBA00022989"/>
    </source>
</evidence>
<evidence type="ECO:0000313" key="14">
    <source>
        <dbReference type="Proteomes" id="UP000694523"/>
    </source>
</evidence>
<dbReference type="GO" id="GO:0045028">
    <property type="term" value="F:G protein-coupled purinergic nucleotide receptor activity"/>
    <property type="evidence" value="ECO:0007669"/>
    <property type="project" value="InterPro"/>
</dbReference>
<evidence type="ECO:0000256" key="1">
    <source>
        <dbReference type="ARBA" id="ARBA00004651"/>
    </source>
</evidence>
<dbReference type="PANTHER" id="PTHR24233:SF10">
    <property type="entry name" value="P2Y PURINOCEPTOR 13"/>
    <property type="match status" value="1"/>
</dbReference>
<feature type="transmembrane region" description="Helical" evidence="11">
    <location>
        <begin position="103"/>
        <end position="125"/>
    </location>
</feature>
<dbReference type="SUPFAM" id="SSF81321">
    <property type="entry name" value="Family A G protein-coupled receptor-like"/>
    <property type="match status" value="1"/>
</dbReference>
<dbReference type="InterPro" id="IPR000276">
    <property type="entry name" value="GPCR_Rhodpsn"/>
</dbReference>
<protein>
    <submittedName>
        <fullName evidence="13">Purinergic receptor P2Y13</fullName>
    </submittedName>
</protein>
<evidence type="ECO:0000256" key="9">
    <source>
        <dbReference type="ARBA" id="ARBA00023224"/>
    </source>
</evidence>
<feature type="transmembrane region" description="Helical" evidence="11">
    <location>
        <begin position="65"/>
        <end position="83"/>
    </location>
</feature>
<dbReference type="AlphaFoldDB" id="A0A8C6SGC9"/>
<evidence type="ECO:0000259" key="12">
    <source>
        <dbReference type="PROSITE" id="PS50262"/>
    </source>
</evidence>
<reference evidence="13" key="2">
    <citation type="submission" date="2025-09" db="UniProtKB">
        <authorList>
            <consortium name="Ensembl"/>
        </authorList>
    </citation>
    <scope>IDENTIFICATION</scope>
</reference>
<keyword evidence="6 11" id="KW-0472">Membrane</keyword>
<keyword evidence="4 11" id="KW-1133">Transmembrane helix</keyword>
<evidence type="ECO:0000256" key="11">
    <source>
        <dbReference type="SAM" id="Phobius"/>
    </source>
</evidence>
<dbReference type="PANTHER" id="PTHR24233">
    <property type="entry name" value="P2Y PURINOCEPTOR-RELATED G-PROTEIN COUPLED RECEPTOR"/>
    <property type="match status" value="1"/>
</dbReference>
<evidence type="ECO:0000256" key="8">
    <source>
        <dbReference type="ARBA" id="ARBA00023170"/>
    </source>
</evidence>
<sequence>MICFNDTALNLALSILFLMVFPCALVLNGVASCISFHLKSTSTFIVLQPTITIEFRAFTCRYSDVVFYCSMYTSIALLGLISLDRFFKIVKPCGKSLGQNVVFSQVMSSLVWLLIFGGTCLPTMILTNQPPPASMSNDFCMDLKSPDGLIVHSYVVALMEAVFWFVCALIVFCYIFITAKVLQSFRNSGSNNSQGNRKTKLRVFLILLVFFVCFVPLHVIRIPYFLREVLEVNVCTDVWIEVVYKLTLWLVTTNACLDPLLYIFLCREYKNKLVDMMRARGISLVHNSFCVLLPSSDATRNNTYLHSKM</sequence>
<feature type="transmembrane region" description="Helical" evidence="11">
    <location>
        <begin position="203"/>
        <end position="226"/>
    </location>
</feature>
<dbReference type="PROSITE" id="PS00237">
    <property type="entry name" value="G_PROTEIN_RECEP_F1_1"/>
    <property type="match status" value="1"/>
</dbReference>
<evidence type="ECO:0000256" key="6">
    <source>
        <dbReference type="ARBA" id="ARBA00023136"/>
    </source>
</evidence>
<dbReference type="PROSITE" id="PS50262">
    <property type="entry name" value="G_PROTEIN_RECEP_F1_2"/>
    <property type="match status" value="1"/>
</dbReference>
<keyword evidence="14" id="KW-1185">Reference proteome</keyword>
<dbReference type="Pfam" id="PF00001">
    <property type="entry name" value="7tm_1"/>
    <property type="match status" value="1"/>
</dbReference>
<evidence type="ECO:0000256" key="10">
    <source>
        <dbReference type="RuleBase" id="RU000688"/>
    </source>
</evidence>
<proteinExistence type="inferred from homology"/>
<keyword evidence="2" id="KW-1003">Cell membrane</keyword>
<keyword evidence="7" id="KW-1015">Disulfide bond</keyword>